<protein>
    <submittedName>
        <fullName evidence="2">Uncharacterized protein</fullName>
    </submittedName>
</protein>
<dbReference type="Gene3D" id="1.20.1110.10">
    <property type="entry name" value="Calcium-transporting ATPase, transmembrane domain"/>
    <property type="match status" value="1"/>
</dbReference>
<dbReference type="SUPFAM" id="SSF81665">
    <property type="entry name" value="Calcium ATPase, transmembrane domain M"/>
    <property type="match status" value="1"/>
</dbReference>
<dbReference type="RefSeq" id="WP_198420371.1">
    <property type="nucleotide sequence ID" value="NZ_AP022853.1"/>
</dbReference>
<keyword evidence="1" id="KW-1133">Transmembrane helix</keyword>
<sequence>MLVFTGLGNVYLVRERRHFWQSRPSRWLMVATALDLAVVCAMASQGVLMTAISPALIAGLLGLALAYLVLMDFLKIRIFRHFGLA</sequence>
<keyword evidence="3" id="KW-1185">Reference proteome</keyword>
<dbReference type="EMBL" id="AP022853">
    <property type="protein sequence ID" value="BCB27995.1"/>
    <property type="molecule type" value="Genomic_DNA"/>
</dbReference>
<keyword evidence="1" id="KW-0472">Membrane</keyword>
<dbReference type="Proteomes" id="UP000502260">
    <property type="component" value="Chromosome"/>
</dbReference>
<evidence type="ECO:0000313" key="3">
    <source>
        <dbReference type="Proteomes" id="UP000502260"/>
    </source>
</evidence>
<keyword evidence="1" id="KW-0812">Transmembrane</keyword>
<reference evidence="3" key="1">
    <citation type="submission" date="2020-03" db="EMBL/GenBank/DDBJ databases">
        <title>Complete genome sequence of sulfur-oxidizing bacterium skT11.</title>
        <authorList>
            <person name="Kanda M."/>
            <person name="Kojima H."/>
            <person name="Fukui M."/>
        </authorList>
    </citation>
    <scope>NUCLEOTIDE SEQUENCE [LARGE SCALE GENOMIC DNA]</scope>
    <source>
        <strain evidence="3">skT11</strain>
    </source>
</reference>
<organism evidence="2 3">
    <name type="scientific">Sulfurimicrobium lacus</name>
    <dbReference type="NCBI Taxonomy" id="2715678"/>
    <lineage>
        <taxon>Bacteria</taxon>
        <taxon>Pseudomonadati</taxon>
        <taxon>Pseudomonadota</taxon>
        <taxon>Betaproteobacteria</taxon>
        <taxon>Nitrosomonadales</taxon>
        <taxon>Sulfuricellaceae</taxon>
        <taxon>Sulfurimicrobium</taxon>
    </lineage>
</organism>
<evidence type="ECO:0000256" key="1">
    <source>
        <dbReference type="SAM" id="Phobius"/>
    </source>
</evidence>
<evidence type="ECO:0000313" key="2">
    <source>
        <dbReference type="EMBL" id="BCB27995.1"/>
    </source>
</evidence>
<dbReference type="KEGG" id="slac:SKTS_28810"/>
<feature type="transmembrane region" description="Helical" evidence="1">
    <location>
        <begin position="51"/>
        <end position="70"/>
    </location>
</feature>
<accession>A0A6F8VGV3</accession>
<gene>
    <name evidence="2" type="ORF">SKTS_28810</name>
</gene>
<dbReference type="InterPro" id="IPR023298">
    <property type="entry name" value="ATPase_P-typ_TM_dom_sf"/>
</dbReference>
<dbReference type="AlphaFoldDB" id="A0A6F8VGV3"/>
<proteinExistence type="predicted"/>
<name>A0A6F8VGV3_9PROT</name>